<accession>A0A1Y0SX42</accession>
<reference evidence="1 2" key="1">
    <citation type="submission" date="2017-05" db="EMBL/GenBank/DDBJ databases">
        <authorList>
            <person name="Song R."/>
            <person name="Chenine A.L."/>
            <person name="Ruprecht R.M."/>
        </authorList>
    </citation>
    <scope>NUCLEOTIDE SEQUENCE [LARGE SCALE GENOMIC DNA]</scope>
</reference>
<name>A0A1Y0SX42_9CAUD</name>
<dbReference type="EMBL" id="MF042361">
    <property type="protein sequence ID" value="ARV77164.1"/>
    <property type="molecule type" value="Genomic_DNA"/>
</dbReference>
<protein>
    <submittedName>
        <fullName evidence="1">Uncharacterized protein</fullName>
    </submittedName>
</protein>
<evidence type="ECO:0000313" key="2">
    <source>
        <dbReference type="Proteomes" id="UP000221845"/>
    </source>
</evidence>
<keyword evidence="2" id="KW-1185">Reference proteome</keyword>
<dbReference type="Proteomes" id="UP000221845">
    <property type="component" value="Segment"/>
</dbReference>
<evidence type="ECO:0000313" key="1">
    <source>
        <dbReference type="EMBL" id="ARV77164.1"/>
    </source>
</evidence>
<organism evidence="1 2">
    <name type="scientific">Pseudomonas phage Skulduggery</name>
    <dbReference type="NCBI Taxonomy" id="2006671"/>
    <lineage>
        <taxon>Viruses</taxon>
        <taxon>Duplodnaviria</taxon>
        <taxon>Heunggongvirae</taxon>
        <taxon>Uroviricota</taxon>
        <taxon>Caudoviricetes</taxon>
        <taxon>Skulduggeryvirus</taxon>
        <taxon>Skulduggeryvirus skulduggery</taxon>
    </lineage>
</organism>
<gene>
    <name evidence="1" type="ORF">SKUL_65</name>
</gene>
<proteinExistence type="predicted"/>
<sequence length="163" mass="18123">MSKEQTNTLEAIFHRQIKTILTKREQGYVMGAFRAAFTIASATSGKPTYQAMYLGDGGGGWSDVEFADYEAKSKDARYRTRIVYVNTAPAAPEEPRRVVGTVPLVGLYYPAECRKCGWLGSSQECTEDDAQCTQVHGDRMCLGECDEVEATRLLEIIQKDAHK</sequence>